<evidence type="ECO:0000256" key="6">
    <source>
        <dbReference type="ARBA" id="ARBA00022801"/>
    </source>
</evidence>
<feature type="compositionally biased region" description="Acidic residues" evidence="12">
    <location>
        <begin position="514"/>
        <end position="526"/>
    </location>
</feature>
<dbReference type="InterPro" id="IPR003593">
    <property type="entry name" value="AAA+_ATPase"/>
</dbReference>
<dbReference type="EMBL" id="AACS02000010">
    <property type="protein sequence ID" value="EAU87758.2"/>
    <property type="molecule type" value="Genomic_DNA"/>
</dbReference>
<keyword evidence="5" id="KW-0999">Mitochondrion inner membrane</keyword>
<feature type="domain" description="AAA+ ATPase" evidence="13">
    <location>
        <begin position="272"/>
        <end position="405"/>
    </location>
</feature>
<comment type="caution">
    <text evidence="15">The sequence shown here is derived from an EMBL/GenBank/DDBJ whole genome shotgun (WGS) entry which is preliminary data.</text>
</comment>
<evidence type="ECO:0000256" key="9">
    <source>
        <dbReference type="ARBA" id="ARBA00023128"/>
    </source>
</evidence>
<feature type="region of interest" description="Disordered" evidence="12">
    <location>
        <begin position="502"/>
        <end position="559"/>
    </location>
</feature>
<organism evidence="15 16">
    <name type="scientific">Coprinopsis cinerea (strain Okayama-7 / 130 / ATCC MYA-4618 / FGSC 9003)</name>
    <name type="common">Inky cap fungus</name>
    <name type="synonym">Hormographiella aspergillata</name>
    <dbReference type="NCBI Taxonomy" id="240176"/>
    <lineage>
        <taxon>Eukaryota</taxon>
        <taxon>Fungi</taxon>
        <taxon>Dikarya</taxon>
        <taxon>Basidiomycota</taxon>
        <taxon>Agaricomycotina</taxon>
        <taxon>Agaricomycetes</taxon>
        <taxon>Agaricomycetidae</taxon>
        <taxon>Agaricales</taxon>
        <taxon>Agaricineae</taxon>
        <taxon>Psathyrellaceae</taxon>
        <taxon>Coprinopsis</taxon>
    </lineage>
</organism>
<sequence length="559" mass="63675">MWWSFLNNNSYYGFSDSTSQFTTLITTWAQRILGASALSSLFSGSPMFNTVALLVLGTLLEAGRRTGDWLMERFRIRFHISAEFRDGDPTYDWIFLFLTEKQIWRRSTDFVVTSKTSKRKWGILTSSEEGTPEQHAEYVPSYHLPTLFRWNGYWVETSGTDLSEPVSTGRYSDSGSRGVICLKIYTRNIKALTTLVEYARSRYNEVSSPHILVHTTDNPGYGTPMYWAEVTQKPRRPLKTIVLEGNVLEDLLADAKEFISMEEWYRDAGIPHRRGYLLYGPPGTGKTSTIYAMAGELGMGIYALSLASDFVDDTFLQKASAAVPKHSILLIEDIDCAFPSREEAEEDHWRQKSRVTLSGLLNVLDGVGSEEGKLFFATTNHMEKLDPALIRPGRVDVRIEYKLATRNQASALFARFYPKKHMASLKLSDLSEKSPSFDEGIELLARKFAEGIPEHEFSTAEIQGYLLNHKKEPEQAADGVNEWVEVQRKAREELRLKLEEEEKKKLARKKKKEEEDEDKDKDEEDEKKEKKEALVKEPNGQTVSSDTSESDVTKVNEQS</sequence>
<dbReference type="eggNOG" id="KOG0743">
    <property type="taxonomic scope" value="Eukaryota"/>
</dbReference>
<keyword evidence="8" id="KW-1133">Transmembrane helix</keyword>
<dbReference type="GO" id="GO:0005743">
    <property type="term" value="C:mitochondrial inner membrane"/>
    <property type="evidence" value="ECO:0007669"/>
    <property type="project" value="UniProtKB-SubCell"/>
</dbReference>
<feature type="domain" description="BCS1 N-terminal" evidence="14">
    <location>
        <begin position="54"/>
        <end position="241"/>
    </location>
</feature>
<protein>
    <submittedName>
        <fullName evidence="15">Mitochondrial chaperone BCS1</fullName>
    </submittedName>
</protein>
<evidence type="ECO:0000256" key="1">
    <source>
        <dbReference type="ARBA" id="ARBA00004434"/>
    </source>
</evidence>
<dbReference type="VEuPathDB" id="FungiDB:CC1G_11036"/>
<dbReference type="SMART" id="SM01024">
    <property type="entry name" value="BCS1_N"/>
    <property type="match status" value="1"/>
</dbReference>
<keyword evidence="7" id="KW-0067">ATP-binding</keyword>
<dbReference type="OMA" id="RIRFHIS"/>
<proteinExistence type="inferred from homology"/>
<dbReference type="InterPro" id="IPR050747">
    <property type="entry name" value="Mitochondrial_chaperone_BCS1"/>
</dbReference>
<keyword evidence="9" id="KW-0496">Mitochondrion</keyword>
<keyword evidence="3" id="KW-0812">Transmembrane</keyword>
<dbReference type="AlphaFoldDB" id="A8NIT2"/>
<dbReference type="GeneID" id="6010571"/>
<evidence type="ECO:0000256" key="3">
    <source>
        <dbReference type="ARBA" id="ARBA00022692"/>
    </source>
</evidence>
<dbReference type="CDD" id="cd19510">
    <property type="entry name" value="RecA-like_BCS1"/>
    <property type="match status" value="1"/>
</dbReference>
<keyword evidence="10" id="KW-0472">Membrane</keyword>
<dbReference type="OrthoDB" id="10251412at2759"/>
<reference evidence="15 16" key="1">
    <citation type="journal article" date="2010" name="Proc. Natl. Acad. Sci. U.S.A.">
        <title>Insights into evolution of multicellular fungi from the assembled chromosomes of the mushroom Coprinopsis cinerea (Coprinus cinereus).</title>
        <authorList>
            <person name="Stajich J.E."/>
            <person name="Wilke S.K."/>
            <person name="Ahren D."/>
            <person name="Au C.H."/>
            <person name="Birren B.W."/>
            <person name="Borodovsky M."/>
            <person name="Burns C."/>
            <person name="Canback B."/>
            <person name="Casselton L.A."/>
            <person name="Cheng C.K."/>
            <person name="Deng J."/>
            <person name="Dietrich F.S."/>
            <person name="Fargo D.C."/>
            <person name="Farman M.L."/>
            <person name="Gathman A.C."/>
            <person name="Goldberg J."/>
            <person name="Guigo R."/>
            <person name="Hoegger P.J."/>
            <person name="Hooker J.B."/>
            <person name="Huggins A."/>
            <person name="James T.Y."/>
            <person name="Kamada T."/>
            <person name="Kilaru S."/>
            <person name="Kodira C."/>
            <person name="Kues U."/>
            <person name="Kupfer D."/>
            <person name="Kwan H.S."/>
            <person name="Lomsadze A."/>
            <person name="Li W."/>
            <person name="Lilly W.W."/>
            <person name="Ma L.J."/>
            <person name="Mackey A.J."/>
            <person name="Manning G."/>
            <person name="Martin F."/>
            <person name="Muraguchi H."/>
            <person name="Natvig D.O."/>
            <person name="Palmerini H."/>
            <person name="Ramesh M.A."/>
            <person name="Rehmeyer C.J."/>
            <person name="Roe B.A."/>
            <person name="Shenoy N."/>
            <person name="Stanke M."/>
            <person name="Ter-Hovhannisyan V."/>
            <person name="Tunlid A."/>
            <person name="Velagapudi R."/>
            <person name="Vision T.J."/>
            <person name="Zeng Q."/>
            <person name="Zolan M.E."/>
            <person name="Pukkila P.J."/>
        </authorList>
    </citation>
    <scope>NUCLEOTIDE SEQUENCE [LARGE SCALE GENOMIC DNA]</scope>
    <source>
        <strain evidence="16">Okayama-7 / 130 / ATCC MYA-4618 / FGSC 9003</strain>
    </source>
</reference>
<comment type="similarity">
    <text evidence="2">Belongs to the AAA ATPase family. BCS1 subfamily.</text>
</comment>
<evidence type="ECO:0000256" key="10">
    <source>
        <dbReference type="ARBA" id="ARBA00023136"/>
    </source>
</evidence>
<dbReference type="InterPro" id="IPR057495">
    <property type="entry name" value="AAA_lid_BCS1"/>
</dbReference>
<evidence type="ECO:0000313" key="16">
    <source>
        <dbReference type="Proteomes" id="UP000001861"/>
    </source>
</evidence>
<dbReference type="InterPro" id="IPR027417">
    <property type="entry name" value="P-loop_NTPase"/>
</dbReference>
<evidence type="ECO:0000256" key="12">
    <source>
        <dbReference type="SAM" id="MobiDB-lite"/>
    </source>
</evidence>
<evidence type="ECO:0000256" key="7">
    <source>
        <dbReference type="ARBA" id="ARBA00022840"/>
    </source>
</evidence>
<evidence type="ECO:0000259" key="14">
    <source>
        <dbReference type="SMART" id="SM01024"/>
    </source>
</evidence>
<dbReference type="Pfam" id="PF00004">
    <property type="entry name" value="AAA"/>
    <property type="match status" value="1"/>
</dbReference>
<dbReference type="InParanoid" id="A8NIT2"/>
<keyword evidence="6" id="KW-0378">Hydrolase</keyword>
<evidence type="ECO:0000256" key="11">
    <source>
        <dbReference type="ARBA" id="ARBA00048778"/>
    </source>
</evidence>
<dbReference type="Proteomes" id="UP000001861">
    <property type="component" value="Unassembled WGS sequence"/>
</dbReference>
<evidence type="ECO:0000256" key="5">
    <source>
        <dbReference type="ARBA" id="ARBA00022792"/>
    </source>
</evidence>
<dbReference type="SUPFAM" id="SSF52540">
    <property type="entry name" value="P-loop containing nucleoside triphosphate hydrolases"/>
    <property type="match status" value="1"/>
</dbReference>
<evidence type="ECO:0000313" key="15">
    <source>
        <dbReference type="EMBL" id="EAU87758.2"/>
    </source>
</evidence>
<keyword evidence="4" id="KW-0547">Nucleotide-binding</keyword>
<dbReference type="SMART" id="SM00382">
    <property type="entry name" value="AAA"/>
    <property type="match status" value="1"/>
</dbReference>
<comment type="subcellular location">
    <subcellularLocation>
        <location evidence="1">Mitochondrion inner membrane</location>
        <topology evidence="1">Single-pass membrane protein</topology>
    </subcellularLocation>
</comment>
<dbReference type="PANTHER" id="PTHR23070">
    <property type="entry name" value="BCS1 AAA-TYPE ATPASE"/>
    <property type="match status" value="1"/>
</dbReference>
<name>A8NIT2_COPC7</name>
<comment type="catalytic activity">
    <reaction evidence="11">
        <text>ATP + H2O = ADP + phosphate + H(+)</text>
        <dbReference type="Rhea" id="RHEA:13065"/>
        <dbReference type="ChEBI" id="CHEBI:15377"/>
        <dbReference type="ChEBI" id="CHEBI:15378"/>
        <dbReference type="ChEBI" id="CHEBI:30616"/>
        <dbReference type="ChEBI" id="CHEBI:43474"/>
        <dbReference type="ChEBI" id="CHEBI:456216"/>
    </reaction>
    <physiologicalReaction direction="left-to-right" evidence="11">
        <dbReference type="Rhea" id="RHEA:13066"/>
    </physiologicalReaction>
</comment>
<dbReference type="STRING" id="240176.A8NIT2"/>
<evidence type="ECO:0000259" key="13">
    <source>
        <dbReference type="SMART" id="SM00382"/>
    </source>
</evidence>
<dbReference type="Pfam" id="PF25426">
    <property type="entry name" value="AAA_lid_BCS1"/>
    <property type="match status" value="1"/>
</dbReference>
<evidence type="ECO:0000256" key="8">
    <source>
        <dbReference type="ARBA" id="ARBA00022989"/>
    </source>
</evidence>
<gene>
    <name evidence="15" type="ORF">CC1G_11036</name>
</gene>
<evidence type="ECO:0000256" key="4">
    <source>
        <dbReference type="ARBA" id="ARBA00022741"/>
    </source>
</evidence>
<accession>A8NIT2</accession>
<dbReference type="InterPro" id="IPR003959">
    <property type="entry name" value="ATPase_AAA_core"/>
</dbReference>
<dbReference type="GO" id="GO:0016887">
    <property type="term" value="F:ATP hydrolysis activity"/>
    <property type="evidence" value="ECO:0007669"/>
    <property type="project" value="InterPro"/>
</dbReference>
<dbReference type="KEGG" id="cci:CC1G_11036"/>
<dbReference type="HOGENOM" id="CLU_010189_3_1_1"/>
<dbReference type="InterPro" id="IPR014851">
    <property type="entry name" value="BCS1_N"/>
</dbReference>
<keyword evidence="16" id="KW-1185">Reference proteome</keyword>
<dbReference type="Pfam" id="PF08740">
    <property type="entry name" value="BCS1_N"/>
    <property type="match status" value="1"/>
</dbReference>
<dbReference type="Gene3D" id="3.40.50.300">
    <property type="entry name" value="P-loop containing nucleotide triphosphate hydrolases"/>
    <property type="match status" value="1"/>
</dbReference>
<dbReference type="RefSeq" id="XP_001834066.2">
    <property type="nucleotide sequence ID" value="XM_001834014.2"/>
</dbReference>
<evidence type="ECO:0000256" key="2">
    <source>
        <dbReference type="ARBA" id="ARBA00007448"/>
    </source>
</evidence>
<dbReference type="GO" id="GO:0005524">
    <property type="term" value="F:ATP binding"/>
    <property type="evidence" value="ECO:0007669"/>
    <property type="project" value="UniProtKB-KW"/>
</dbReference>